<accession>A0A2M3YW58</accession>
<proteinExistence type="predicted"/>
<protein>
    <submittedName>
        <fullName evidence="2">Putative secreted protein</fullName>
    </submittedName>
</protein>
<reference evidence="2" key="1">
    <citation type="submission" date="2018-01" db="EMBL/GenBank/DDBJ databases">
        <title>An insight into the sialome of Amazonian anophelines.</title>
        <authorList>
            <person name="Ribeiro J.M."/>
            <person name="Scarpassa V."/>
            <person name="Calvo E."/>
        </authorList>
    </citation>
    <scope>NUCLEOTIDE SEQUENCE</scope>
    <source>
        <tissue evidence="2">Salivary glands</tissue>
    </source>
</reference>
<dbReference type="EMBL" id="GGFF01000027">
    <property type="protein sequence ID" value="MBW20494.1"/>
    <property type="molecule type" value="Transcribed_RNA"/>
</dbReference>
<keyword evidence="1" id="KW-0732">Signal</keyword>
<feature type="signal peptide" evidence="1">
    <location>
        <begin position="1"/>
        <end position="37"/>
    </location>
</feature>
<dbReference type="AlphaFoldDB" id="A0A2M3YW58"/>
<name>A0A2M3YW58_9DIPT</name>
<evidence type="ECO:0000313" key="2">
    <source>
        <dbReference type="EMBL" id="MBW20494.1"/>
    </source>
</evidence>
<evidence type="ECO:0000256" key="1">
    <source>
        <dbReference type="SAM" id="SignalP"/>
    </source>
</evidence>
<organism evidence="2">
    <name type="scientific">Anopheles nuneztovari</name>
    <dbReference type="NCBI Taxonomy" id="30067"/>
    <lineage>
        <taxon>Eukaryota</taxon>
        <taxon>Metazoa</taxon>
        <taxon>Ecdysozoa</taxon>
        <taxon>Arthropoda</taxon>
        <taxon>Hexapoda</taxon>
        <taxon>Insecta</taxon>
        <taxon>Pterygota</taxon>
        <taxon>Neoptera</taxon>
        <taxon>Endopterygota</taxon>
        <taxon>Diptera</taxon>
        <taxon>Nematocera</taxon>
        <taxon>Culicoidea</taxon>
        <taxon>Culicidae</taxon>
        <taxon>Anophelinae</taxon>
        <taxon>Anopheles</taxon>
    </lineage>
</organism>
<sequence>MAATMSCRRRLPPPLMMMMMTAAAALVVSTMIVGAMASPDFAVPARMTGVGSGNLDRTGNVVQNANRVLTVLEQFQSITEWLYSLQTPDLYRLATRFRTVMDSLVETGSPIFQALSNAARLSSGNITSLFAGIQRSIDVTVALNNLHQLTINETRPFLGEAGVHNISTVLDLLVRNVRNLSAVLDEIEPTIADLQLQLLNASPSPAVSTALVERLYPRVGIRKLNDILQNYVNIGVATVPQINAVVNRVRLMDGFIGRLDSVATTQQNSLNASLANVNSTIRNYVEGRLRGAVRGLAPAFNRSVTEATRKLRPLMADQVLQEVARNATNRLTERLTNVTQTLDTLADHIEVPLEQADRTARAIMNLTVAAISELAWNLTLAVTSAQPGAEACFRRYGYEFDKLTRQLYDSLSGCGQGEARALQSVTGALIGFLGVVQTQLEQETRTYDQCLGGLSVGSPADLKRQRALCLELAVQYSQLVGGTVVANQLASFGGVLQRELTYSGDRHGACLLGSYRLLVTEVVYLRDSLTACLNPPATR</sequence>
<feature type="chain" id="PRO_5014882459" evidence="1">
    <location>
        <begin position="38"/>
        <end position="539"/>
    </location>
</feature>